<feature type="compositionally biased region" description="Basic and acidic residues" evidence="5">
    <location>
        <begin position="49"/>
        <end position="69"/>
    </location>
</feature>
<dbReference type="CDD" id="cd12285">
    <property type="entry name" value="RRM3_RBM39_like"/>
    <property type="match status" value="1"/>
</dbReference>
<dbReference type="Pfam" id="PF00076">
    <property type="entry name" value="RRM_1"/>
    <property type="match status" value="2"/>
</dbReference>
<protein>
    <submittedName>
        <fullName evidence="7">Splicing factor, CC1 family protein</fullName>
    </submittedName>
</protein>
<dbReference type="CDD" id="cd12283">
    <property type="entry name" value="RRM1_RBM39_like"/>
    <property type="match status" value="1"/>
</dbReference>
<comment type="caution">
    <text evidence="7">The sequence shown here is derived from an EMBL/GenBank/DDBJ whole genome shotgun (WGS) entry which is preliminary data.</text>
</comment>
<feature type="domain" description="RRM" evidence="6">
    <location>
        <begin position="214"/>
        <end position="292"/>
    </location>
</feature>
<dbReference type="Proteomes" id="UP000823046">
    <property type="component" value="Unassembled WGS sequence"/>
</dbReference>
<reference evidence="7 8" key="1">
    <citation type="journal article" date="2020" name="bioRxiv">
        <title>Metabolic contributions of an alphaproteobacterial endosymbiont in the apicomplexan Cardiosporidium cionae.</title>
        <authorList>
            <person name="Hunter E.S."/>
            <person name="Paight C.J."/>
            <person name="Lane C.E."/>
        </authorList>
    </citation>
    <scope>NUCLEOTIDE SEQUENCE [LARGE SCALE GENOMIC DNA]</scope>
    <source>
        <strain evidence="7">ESH_2018</strain>
    </source>
</reference>
<feature type="domain" description="RRM" evidence="6">
    <location>
        <begin position="313"/>
        <end position="394"/>
    </location>
</feature>
<dbReference type="EMBL" id="JADAQX010000094">
    <property type="protein sequence ID" value="KAF8822041.1"/>
    <property type="molecule type" value="Genomic_DNA"/>
</dbReference>
<dbReference type="InterPro" id="IPR006509">
    <property type="entry name" value="RBM39_SF"/>
</dbReference>
<dbReference type="InterPro" id="IPR000504">
    <property type="entry name" value="RRM_dom"/>
</dbReference>
<dbReference type="InterPro" id="IPR012677">
    <property type="entry name" value="Nucleotide-bd_a/b_plait_sf"/>
</dbReference>
<feature type="compositionally biased region" description="Basic and acidic residues" evidence="5">
    <location>
        <begin position="162"/>
        <end position="202"/>
    </location>
</feature>
<dbReference type="NCBIfam" id="TIGR01622">
    <property type="entry name" value="SF-CC1"/>
    <property type="match status" value="1"/>
</dbReference>
<proteinExistence type="predicted"/>
<sequence length="624" mass="69331">MADGLDFDTVEKLLSRGEESLISPSELLKTGNSSASPAEPLPAVPRTSNGRDTKKYKEESSRSHIERDRHRGSRSRSCERGGHRSMRAEESEYTRRSRSGSRRHHCSHERSHRSSRRDRSRSNHSRSESRHRRPRSGSKERQKSTVKVSSSMLPNSELEVQVPDKETVKESLDMLNMKKEQEEGERLRREEESRQREEELRRKREIEEARRDDMTVLVLNLNLKATERDVYEFFAEHAGKVRDIQCIKDQRSGRAKGVAYVEFYMQESVIKALAMSGQILKGQPIRVQASQAEKNRAAKAAKIQQTELVDGPMRIYAGGLVESLSNITSQEIKQLFSPFGEILSVDIQRDPYTGRSKGYAFIQFKHTSEAKEAMSAMNGYVLAGRPLKVGYATDPSKASSAFSMTGTSFLGGSLTPEALLAQQLAAQQMQQQQSDFQDTDRLDDDGGGLLSGASSKLALMQKLQRDGGVLHPSLSGMNVAAAATDAMVALAEQEAKALAGKAMANGAFRPDSVAASLLSATMPANNITANMILSNMFTPSEIDLEEDPDFYADISEDVRTECSKHGNVAQVWINTSAVDGKIWVKFESIDQALRAFTALNGRYFGGQAITIEFVNEAMWQATCR</sequence>
<dbReference type="PANTHER" id="PTHR48036">
    <property type="entry name" value="SPLICING FACTOR (PAD-1), PUTATIVE (AFU_ORTHOLOGUE AFUA_1G15810)-RELATED"/>
    <property type="match status" value="1"/>
</dbReference>
<evidence type="ECO:0000256" key="2">
    <source>
        <dbReference type="ARBA" id="ARBA00022737"/>
    </source>
</evidence>
<dbReference type="SMART" id="SM00360">
    <property type="entry name" value="RRM"/>
    <property type="match status" value="3"/>
</dbReference>
<evidence type="ECO:0000256" key="3">
    <source>
        <dbReference type="ARBA" id="ARBA00022884"/>
    </source>
</evidence>
<dbReference type="Pfam" id="PF15519">
    <property type="entry name" value="RBM39linker"/>
    <property type="match status" value="1"/>
</dbReference>
<keyword evidence="3 4" id="KW-0694">RNA-binding</keyword>
<organism evidence="7 8">
    <name type="scientific">Cardiosporidium cionae</name>
    <dbReference type="NCBI Taxonomy" id="476202"/>
    <lineage>
        <taxon>Eukaryota</taxon>
        <taxon>Sar</taxon>
        <taxon>Alveolata</taxon>
        <taxon>Apicomplexa</taxon>
        <taxon>Aconoidasida</taxon>
        <taxon>Nephromycida</taxon>
        <taxon>Cardiosporidium</taxon>
    </lineage>
</organism>
<evidence type="ECO:0000256" key="5">
    <source>
        <dbReference type="SAM" id="MobiDB-lite"/>
    </source>
</evidence>
<dbReference type="Gene3D" id="3.30.70.330">
    <property type="match status" value="3"/>
</dbReference>
<feature type="region of interest" description="Disordered" evidence="5">
    <location>
        <begin position="16"/>
        <end position="202"/>
    </location>
</feature>
<evidence type="ECO:0000256" key="1">
    <source>
        <dbReference type="ARBA" id="ARBA00022553"/>
    </source>
</evidence>
<keyword evidence="1" id="KW-0597">Phosphoprotein</keyword>
<dbReference type="PROSITE" id="PS50102">
    <property type="entry name" value="RRM"/>
    <property type="match status" value="3"/>
</dbReference>
<feature type="compositionally biased region" description="Basic and acidic residues" evidence="5">
    <location>
        <begin position="76"/>
        <end position="95"/>
    </location>
</feature>
<dbReference type="SUPFAM" id="SSF54928">
    <property type="entry name" value="RNA-binding domain, RBD"/>
    <property type="match status" value="3"/>
</dbReference>
<feature type="domain" description="RRM" evidence="6">
    <location>
        <begin position="529"/>
        <end position="616"/>
    </location>
</feature>
<evidence type="ECO:0000259" key="6">
    <source>
        <dbReference type="PROSITE" id="PS50102"/>
    </source>
</evidence>
<evidence type="ECO:0000313" key="8">
    <source>
        <dbReference type="Proteomes" id="UP000823046"/>
    </source>
</evidence>
<evidence type="ECO:0000256" key="4">
    <source>
        <dbReference type="PROSITE-ProRule" id="PRU00176"/>
    </source>
</evidence>
<accession>A0ABQ7JDI9</accession>
<keyword evidence="8" id="KW-1185">Reference proteome</keyword>
<feature type="compositionally biased region" description="Basic residues" evidence="5">
    <location>
        <begin position="96"/>
        <end position="136"/>
    </location>
</feature>
<dbReference type="InterPro" id="IPR035979">
    <property type="entry name" value="RBD_domain_sf"/>
</dbReference>
<keyword evidence="2" id="KW-0677">Repeat</keyword>
<evidence type="ECO:0000313" key="7">
    <source>
        <dbReference type="EMBL" id="KAF8822041.1"/>
    </source>
</evidence>
<gene>
    <name evidence="7" type="ORF">IE077_000095</name>
</gene>
<dbReference type="InterPro" id="IPR029123">
    <property type="entry name" value="RBM39_linker"/>
</dbReference>
<feature type="compositionally biased region" description="Polar residues" evidence="5">
    <location>
        <begin position="145"/>
        <end position="154"/>
    </location>
</feature>
<name>A0ABQ7JDI9_9APIC</name>